<dbReference type="Proteomes" id="UP001240447">
    <property type="component" value="Unassembled WGS sequence"/>
</dbReference>
<reference evidence="1 2" key="1">
    <citation type="submission" date="2023-07" db="EMBL/GenBank/DDBJ databases">
        <title>Sequencing the genomes of 1000 actinobacteria strains.</title>
        <authorList>
            <person name="Klenk H.-P."/>
        </authorList>
    </citation>
    <scope>NUCLEOTIDE SEQUENCE [LARGE SCALE GENOMIC DNA]</scope>
    <source>
        <strain evidence="1 2">GD13</strain>
    </source>
</reference>
<accession>A0ABT9NKR9</accession>
<name>A0ABT9NKR9_9ACTN</name>
<keyword evidence="2" id="KW-1185">Reference proteome</keyword>
<proteinExistence type="predicted"/>
<comment type="caution">
    <text evidence="1">The sequence shown here is derived from an EMBL/GenBank/DDBJ whole genome shotgun (WGS) entry which is preliminary data.</text>
</comment>
<evidence type="ECO:0000313" key="1">
    <source>
        <dbReference type="EMBL" id="MDP9821017.1"/>
    </source>
</evidence>
<evidence type="ECO:0000313" key="2">
    <source>
        <dbReference type="Proteomes" id="UP001240447"/>
    </source>
</evidence>
<evidence type="ECO:0008006" key="3">
    <source>
        <dbReference type="Google" id="ProtNLM"/>
    </source>
</evidence>
<organism evidence="1 2">
    <name type="scientific">Nocardioides massiliensis</name>
    <dbReference type="NCBI Taxonomy" id="1325935"/>
    <lineage>
        <taxon>Bacteria</taxon>
        <taxon>Bacillati</taxon>
        <taxon>Actinomycetota</taxon>
        <taxon>Actinomycetes</taxon>
        <taxon>Propionibacteriales</taxon>
        <taxon>Nocardioidaceae</taxon>
        <taxon>Nocardioides</taxon>
    </lineage>
</organism>
<protein>
    <recommendedName>
        <fullName evidence="3">EthD domain-containing protein</fullName>
    </recommendedName>
</protein>
<dbReference type="EMBL" id="JAUSQM010000001">
    <property type="protein sequence ID" value="MDP9821017.1"/>
    <property type="molecule type" value="Genomic_DNA"/>
</dbReference>
<gene>
    <name evidence="1" type="ORF">J2S59_000826</name>
</gene>
<dbReference type="SUPFAM" id="SSF54909">
    <property type="entry name" value="Dimeric alpha+beta barrel"/>
    <property type="match status" value="1"/>
</dbReference>
<sequence>MGGTPRLAFALWPAETSYADWLRTDAAEALKALRLSGICVNLDDDHVAAAQLRLSTFETPPSAFVFADLVEGATSDVGADALAVLRRRAPRVEGWRVETVVPLAPVAGRAGERDPGLVNVALIRRRPDIDDDAFVQRWLGDHTAVALETQDTSGYVQNRVVSGLEATTPELAAIVEETFREEGMTDLHAFYGSGGDDAELGRRMTVLMESVGRFADDRIDVVPTSRYRVLASLPLVWAGPERPFLHHSPGGTG</sequence>
<dbReference type="RefSeq" id="WP_068120749.1">
    <property type="nucleotide sequence ID" value="NZ_CCXJ01000304.1"/>
</dbReference>
<dbReference type="Gene3D" id="3.30.70.100">
    <property type="match status" value="1"/>
</dbReference>
<dbReference type="InterPro" id="IPR011008">
    <property type="entry name" value="Dimeric_a/b-barrel"/>
</dbReference>